<comment type="subcellular location">
    <subcellularLocation>
        <location evidence="6">Cytoplasm</location>
    </subcellularLocation>
</comment>
<dbReference type="GO" id="GO:0000166">
    <property type="term" value="F:nucleotide binding"/>
    <property type="evidence" value="ECO:0007669"/>
    <property type="project" value="InterPro"/>
</dbReference>
<evidence type="ECO:0000256" key="2">
    <source>
        <dbReference type="ARBA" id="ARBA00022694"/>
    </source>
</evidence>
<dbReference type="Proteomes" id="UP001214043">
    <property type="component" value="Chromosome"/>
</dbReference>
<dbReference type="InterPro" id="IPR010997">
    <property type="entry name" value="HRDC-like_sf"/>
</dbReference>
<evidence type="ECO:0000313" key="9">
    <source>
        <dbReference type="Proteomes" id="UP001214043"/>
    </source>
</evidence>
<dbReference type="PANTHER" id="PTHR47649">
    <property type="entry name" value="RIBONUCLEASE D"/>
    <property type="match status" value="1"/>
</dbReference>
<keyword evidence="5 6" id="KW-0269">Exonuclease</keyword>
<dbReference type="InterPro" id="IPR002562">
    <property type="entry name" value="3'-5'_exonuclease_dom"/>
</dbReference>
<gene>
    <name evidence="6 8" type="primary">rnd</name>
    <name evidence="8" type="ORF">PUV54_15300</name>
</gene>
<evidence type="ECO:0000256" key="4">
    <source>
        <dbReference type="ARBA" id="ARBA00022801"/>
    </source>
</evidence>
<dbReference type="InterPro" id="IPR002121">
    <property type="entry name" value="HRDC_dom"/>
</dbReference>
<reference evidence="8" key="1">
    <citation type="submission" date="2023-02" db="EMBL/GenBank/DDBJ databases">
        <title>Genome sequence of Hyphococcus flavus.</title>
        <authorList>
            <person name="Rong J.-C."/>
            <person name="Zhao Q."/>
            <person name="Yi M."/>
            <person name="Wu J.-Y."/>
        </authorList>
    </citation>
    <scope>NUCLEOTIDE SEQUENCE</scope>
    <source>
        <strain evidence="8">MCCC 1K03223</strain>
    </source>
</reference>
<dbReference type="SMART" id="SM00474">
    <property type="entry name" value="35EXOc"/>
    <property type="match status" value="1"/>
</dbReference>
<dbReference type="HAMAP" id="MF_01899">
    <property type="entry name" value="RNase_D"/>
    <property type="match status" value="1"/>
</dbReference>
<sequence length="381" mass="42913">MQVITTTEELHTFSAALRDKPFVAVDTEFMREKTYWPILCLIQAAAEGEEAIIDPLAEGIDLTPFLEVLTDDKVVKVFHAARQDLEIFYKLLGEVPGPLFDTQIAAMACGFGDQIGYEPLMRTLLKAKIDKGSRFTDWSRRPLTDSQLAYALSDVTHLRDAYPILKDSLEGRRRKHWVEEEMHALNDDDLYHVQPAKAWKRLKLRGVRPKEMGVVVKLAEWREHEAQTKDIPRSRILKDESIYELARLQPKDAKSLARARSIPSGFERSKSGAAIIDVIGAGITLPKAETPKIDKPDREKVSADVLELLKVLLKRQCETFHVAPKLIATTADLEEIARSDDADVPALSGWRREIFGDAALRLKRGEIALKLKGDSVDIIDV</sequence>
<comment type="similarity">
    <text evidence="6">Belongs to the RNase D family.</text>
</comment>
<dbReference type="EMBL" id="CP118166">
    <property type="protein sequence ID" value="WDI31315.1"/>
    <property type="molecule type" value="Genomic_DNA"/>
</dbReference>
<dbReference type="InterPro" id="IPR044876">
    <property type="entry name" value="HRDC_dom_sf"/>
</dbReference>
<dbReference type="InterPro" id="IPR006292">
    <property type="entry name" value="RNase_D"/>
</dbReference>
<evidence type="ECO:0000313" key="8">
    <source>
        <dbReference type="EMBL" id="WDI31315.1"/>
    </source>
</evidence>
<evidence type="ECO:0000259" key="7">
    <source>
        <dbReference type="PROSITE" id="PS50967"/>
    </source>
</evidence>
<keyword evidence="2 6" id="KW-0819">tRNA processing</keyword>
<evidence type="ECO:0000256" key="6">
    <source>
        <dbReference type="HAMAP-Rule" id="MF_01899"/>
    </source>
</evidence>
<accession>A0AAF0CBM2</accession>
<keyword evidence="3 6" id="KW-0540">Nuclease</keyword>
<evidence type="ECO:0000256" key="3">
    <source>
        <dbReference type="ARBA" id="ARBA00022722"/>
    </source>
</evidence>
<dbReference type="GO" id="GO:0033890">
    <property type="term" value="F:ribonuclease D activity"/>
    <property type="evidence" value="ECO:0007669"/>
    <property type="project" value="UniProtKB-UniRule"/>
</dbReference>
<dbReference type="AlphaFoldDB" id="A0AAF0CBM2"/>
<dbReference type="CDD" id="cd06142">
    <property type="entry name" value="RNaseD_exo"/>
    <property type="match status" value="1"/>
</dbReference>
<dbReference type="Gene3D" id="1.10.150.80">
    <property type="entry name" value="HRDC domain"/>
    <property type="match status" value="1"/>
</dbReference>
<dbReference type="InterPro" id="IPR051086">
    <property type="entry name" value="RNase_D-like"/>
</dbReference>
<comment type="function">
    <text evidence="6">Exonuclease involved in the 3' processing of various precursor tRNAs. Initiates hydrolysis at the 3'-terminus of an RNA molecule and releases 5'-mononucleotides.</text>
</comment>
<dbReference type="SUPFAM" id="SSF47819">
    <property type="entry name" value="HRDC-like"/>
    <property type="match status" value="2"/>
</dbReference>
<comment type="catalytic activity">
    <reaction evidence="6">
        <text>Exonucleolytic cleavage that removes extra residues from the 3'-terminus of tRNA to produce 5'-mononucleotides.</text>
        <dbReference type="EC" id="3.1.13.5"/>
    </reaction>
</comment>
<dbReference type="PROSITE" id="PS50967">
    <property type="entry name" value="HRDC"/>
    <property type="match status" value="1"/>
</dbReference>
<dbReference type="SMART" id="SM00341">
    <property type="entry name" value="HRDC"/>
    <property type="match status" value="1"/>
</dbReference>
<dbReference type="GO" id="GO:0003676">
    <property type="term" value="F:nucleic acid binding"/>
    <property type="evidence" value="ECO:0007669"/>
    <property type="project" value="InterPro"/>
</dbReference>
<protein>
    <recommendedName>
        <fullName evidence="6">Ribonuclease D</fullName>
        <shortName evidence="6">RNase D</shortName>
        <ecNumber evidence="6">3.1.13.5</ecNumber>
    </recommendedName>
</protein>
<organism evidence="8 9">
    <name type="scientific">Hyphococcus flavus</name>
    <dbReference type="NCBI Taxonomy" id="1866326"/>
    <lineage>
        <taxon>Bacteria</taxon>
        <taxon>Pseudomonadati</taxon>
        <taxon>Pseudomonadota</taxon>
        <taxon>Alphaproteobacteria</taxon>
        <taxon>Parvularculales</taxon>
        <taxon>Parvularculaceae</taxon>
        <taxon>Hyphococcus</taxon>
    </lineage>
</organism>
<keyword evidence="1 6" id="KW-0963">Cytoplasm</keyword>
<dbReference type="Pfam" id="PF00570">
    <property type="entry name" value="HRDC"/>
    <property type="match status" value="1"/>
</dbReference>
<dbReference type="GO" id="GO:0042780">
    <property type="term" value="P:tRNA 3'-end processing"/>
    <property type="evidence" value="ECO:0007669"/>
    <property type="project" value="UniProtKB-UniRule"/>
</dbReference>
<evidence type="ECO:0000256" key="1">
    <source>
        <dbReference type="ARBA" id="ARBA00022490"/>
    </source>
</evidence>
<dbReference type="PANTHER" id="PTHR47649:SF1">
    <property type="entry name" value="RIBONUCLEASE D"/>
    <property type="match status" value="1"/>
</dbReference>
<name>A0AAF0CBM2_9PROT</name>
<proteinExistence type="inferred from homology"/>
<dbReference type="EC" id="3.1.13.5" evidence="6"/>
<dbReference type="GO" id="GO:0008408">
    <property type="term" value="F:3'-5' exonuclease activity"/>
    <property type="evidence" value="ECO:0007669"/>
    <property type="project" value="InterPro"/>
</dbReference>
<dbReference type="NCBIfam" id="TIGR01388">
    <property type="entry name" value="rnd"/>
    <property type="match status" value="1"/>
</dbReference>
<dbReference type="Pfam" id="PF01612">
    <property type="entry name" value="DNA_pol_A_exo1"/>
    <property type="match status" value="1"/>
</dbReference>
<dbReference type="SUPFAM" id="SSF53098">
    <property type="entry name" value="Ribonuclease H-like"/>
    <property type="match status" value="1"/>
</dbReference>
<dbReference type="KEGG" id="hfl:PUV54_15300"/>
<comment type="cofactor">
    <cofactor evidence="6">
        <name>a divalent metal cation</name>
        <dbReference type="ChEBI" id="CHEBI:60240"/>
    </cofactor>
</comment>
<dbReference type="InterPro" id="IPR036397">
    <property type="entry name" value="RNaseH_sf"/>
</dbReference>
<dbReference type="Gene3D" id="3.30.420.10">
    <property type="entry name" value="Ribonuclease H-like superfamily/Ribonuclease H"/>
    <property type="match status" value="1"/>
</dbReference>
<dbReference type="GO" id="GO:0005737">
    <property type="term" value="C:cytoplasm"/>
    <property type="evidence" value="ECO:0007669"/>
    <property type="project" value="UniProtKB-SubCell"/>
</dbReference>
<keyword evidence="4 6" id="KW-0378">Hydrolase</keyword>
<evidence type="ECO:0000256" key="5">
    <source>
        <dbReference type="ARBA" id="ARBA00022839"/>
    </source>
</evidence>
<feature type="domain" description="HRDC" evidence="7">
    <location>
        <begin position="208"/>
        <end position="289"/>
    </location>
</feature>
<dbReference type="InterPro" id="IPR012337">
    <property type="entry name" value="RNaseH-like_sf"/>
</dbReference>
<keyword evidence="9" id="KW-1185">Reference proteome</keyword>
<dbReference type="RefSeq" id="WP_274493180.1">
    <property type="nucleotide sequence ID" value="NZ_CP118166.1"/>
</dbReference>